<keyword evidence="4" id="KW-0443">Lipid metabolism</keyword>
<evidence type="ECO:0000256" key="4">
    <source>
        <dbReference type="ARBA" id="ARBA00023098"/>
    </source>
</evidence>
<sequence>MKSSDIFPEYILGHPKGQQRKGNAPNKESPKPRPPDSIRDRIPYYGRLPKYSGPYEVGVIDLEVPVREPRHFSNIKRNHRHALVLETVLVTIYYPAHLDSASDERIRKARSQHNARPTWLARPRHLTAKGYAKFATLPEWPTMVWFMMTTMLTKLPAYRNARIAEHWPEINEQWHNRKTNSTAGPMPALGPKQPKFPLILFSHGMGGTKTAYSSICGEFASRGFMVCAVEHRDGSGPRSLVNYNPHDSLRRVESESAAQKKHGKSTKATRSYDMIDFLFPQHDKWDTSPDHEVDHELRDAQIKLRVAEVDEAYYLMTEICAGRGNELKDYNLRKKGMPGASSLGLDGVDFLAWRDRLHCDNVTMLGHSFGSATTIDMLRSSTKYHYITQGIVYDIWGQPVRDPTPEQHINVPLLGINSEAFMYWDANFNVAKEVCEESKDAGYPAWLMTVRGTVHISQSDFCILYPRIASGVMKTTIDPVRAIDVNIDASLDFLDRTLHFNGEEDEHQAFRRNLPEKKFLDLDLVKEMPTEHKPDPKWTAVRLKVKHEGRKKLQPHAREKYWERLKKMGEEEVWVHMAPGKVAAPDAENEEQEVEQNPENAE</sequence>
<protein>
    <recommendedName>
        <fullName evidence="1">1-alkyl-2-acetylglycerophosphocholine esterase</fullName>
        <ecNumber evidence="1">3.1.1.47</ecNumber>
    </recommendedName>
</protein>
<evidence type="ECO:0000256" key="1">
    <source>
        <dbReference type="ARBA" id="ARBA00013201"/>
    </source>
</evidence>
<dbReference type="SUPFAM" id="SSF53474">
    <property type="entry name" value="alpha/beta-Hydrolases"/>
    <property type="match status" value="1"/>
</dbReference>
<accession>A0AAN8ESV7</accession>
<dbReference type="GO" id="GO:0016042">
    <property type="term" value="P:lipid catabolic process"/>
    <property type="evidence" value="ECO:0007669"/>
    <property type="project" value="UniProtKB-KW"/>
</dbReference>
<gene>
    <name evidence="6" type="ORF">OHC33_007519</name>
</gene>
<keyword evidence="7" id="KW-1185">Reference proteome</keyword>
<dbReference type="AlphaFoldDB" id="A0AAN8ESV7"/>
<evidence type="ECO:0000313" key="6">
    <source>
        <dbReference type="EMBL" id="KAK5951463.1"/>
    </source>
</evidence>
<organism evidence="6 7">
    <name type="scientific">Knufia fluminis</name>
    <dbReference type="NCBI Taxonomy" id="191047"/>
    <lineage>
        <taxon>Eukaryota</taxon>
        <taxon>Fungi</taxon>
        <taxon>Dikarya</taxon>
        <taxon>Ascomycota</taxon>
        <taxon>Pezizomycotina</taxon>
        <taxon>Eurotiomycetes</taxon>
        <taxon>Chaetothyriomycetidae</taxon>
        <taxon>Chaetothyriales</taxon>
        <taxon>Trichomeriaceae</taxon>
        <taxon>Knufia</taxon>
    </lineage>
</organism>
<dbReference type="GO" id="GO:0003847">
    <property type="term" value="F:1-alkyl-2-acetylglycerophosphocholine esterase activity"/>
    <property type="evidence" value="ECO:0007669"/>
    <property type="project" value="UniProtKB-EC"/>
</dbReference>
<dbReference type="Proteomes" id="UP001316803">
    <property type="component" value="Unassembled WGS sequence"/>
</dbReference>
<dbReference type="EC" id="3.1.1.47" evidence="1"/>
<evidence type="ECO:0000256" key="2">
    <source>
        <dbReference type="ARBA" id="ARBA00022801"/>
    </source>
</evidence>
<evidence type="ECO:0000256" key="3">
    <source>
        <dbReference type="ARBA" id="ARBA00022963"/>
    </source>
</evidence>
<comment type="caution">
    <text evidence="6">The sequence shown here is derived from an EMBL/GenBank/DDBJ whole genome shotgun (WGS) entry which is preliminary data.</text>
</comment>
<feature type="region of interest" description="Disordered" evidence="5">
    <location>
        <begin position="1"/>
        <end position="41"/>
    </location>
</feature>
<keyword evidence="2" id="KW-0378">Hydrolase</keyword>
<evidence type="ECO:0000313" key="7">
    <source>
        <dbReference type="Proteomes" id="UP001316803"/>
    </source>
</evidence>
<evidence type="ECO:0000256" key="5">
    <source>
        <dbReference type="SAM" id="MobiDB-lite"/>
    </source>
</evidence>
<dbReference type="EMBL" id="JAKLMC020000020">
    <property type="protein sequence ID" value="KAK5951463.1"/>
    <property type="molecule type" value="Genomic_DNA"/>
</dbReference>
<dbReference type="Gene3D" id="3.40.50.1820">
    <property type="entry name" value="alpha/beta hydrolase"/>
    <property type="match status" value="1"/>
</dbReference>
<dbReference type="PANTHER" id="PTHR10272">
    <property type="entry name" value="PLATELET-ACTIVATING FACTOR ACETYLHYDROLASE"/>
    <property type="match status" value="1"/>
</dbReference>
<dbReference type="Pfam" id="PF03403">
    <property type="entry name" value="PAF-AH_p_II"/>
    <property type="match status" value="1"/>
</dbReference>
<dbReference type="PANTHER" id="PTHR10272:SF0">
    <property type="entry name" value="PLATELET-ACTIVATING FACTOR ACETYLHYDROLASE"/>
    <property type="match status" value="1"/>
</dbReference>
<reference evidence="6 7" key="1">
    <citation type="submission" date="2022-12" db="EMBL/GenBank/DDBJ databases">
        <title>Genomic features and morphological characterization of a novel Knufia sp. strain isolated from spacecraft assembly facility.</title>
        <authorList>
            <person name="Teixeira M."/>
            <person name="Chander A.M."/>
            <person name="Stajich J.E."/>
            <person name="Venkateswaran K."/>
        </authorList>
    </citation>
    <scope>NUCLEOTIDE SEQUENCE [LARGE SCALE GENOMIC DNA]</scope>
    <source>
        <strain evidence="6 7">FJI-L2-BK-P2</strain>
    </source>
</reference>
<feature type="compositionally biased region" description="Basic and acidic residues" evidence="5">
    <location>
        <begin position="28"/>
        <end position="41"/>
    </location>
</feature>
<keyword evidence="3" id="KW-0442">Lipid degradation</keyword>
<proteinExistence type="predicted"/>
<name>A0AAN8ESV7_9EURO</name>
<feature type="compositionally biased region" description="Acidic residues" evidence="5">
    <location>
        <begin position="587"/>
        <end position="602"/>
    </location>
</feature>
<feature type="region of interest" description="Disordered" evidence="5">
    <location>
        <begin position="581"/>
        <end position="602"/>
    </location>
</feature>
<dbReference type="InterPro" id="IPR029058">
    <property type="entry name" value="AB_hydrolase_fold"/>
</dbReference>